<organism evidence="3 4">
    <name type="scientific">Halobacterium jilantaiense</name>
    <dbReference type="NCBI Taxonomy" id="355548"/>
    <lineage>
        <taxon>Archaea</taxon>
        <taxon>Methanobacteriati</taxon>
        <taxon>Methanobacteriota</taxon>
        <taxon>Stenosarchaea group</taxon>
        <taxon>Halobacteria</taxon>
        <taxon>Halobacteriales</taxon>
        <taxon>Halobacteriaceae</taxon>
        <taxon>Halobacterium</taxon>
    </lineage>
</organism>
<dbReference type="Pfam" id="PF00884">
    <property type="entry name" value="Sulfatase"/>
    <property type="match status" value="1"/>
</dbReference>
<evidence type="ECO:0000259" key="2">
    <source>
        <dbReference type="Pfam" id="PF00884"/>
    </source>
</evidence>
<sequence>MQSSSKIRKALYYLSQGEYGKVTDYISNYRRNASLPPSINARYSYSPSGLTQAPEIEYITLNDDDRVHYPSVSGDEFEVESKSDFESLEFKIIGTDNVKSLTITCKYDSGEKVCTIDTGVKQEPTVPVSIQLEDPTTRAKVEVDYNTNPLSDTLKRISPNEHCPRLTKPAIPNANATPVFLISIDSLRHDARENLPNLIDELGGSAYFPEEPRTQGCWTPPSHASMFTGTYPGVHSNIGSTGSQIAKIDPSLPTIGKIMSEQGYKSSAITTSRYLRPELGFGDGFDRFECTANETHYLSADNGLRDATSTVNRWVNEDAAKGFTNLFYFWHIFPPHWPYVPPAENRPENIDLSSSFRDTTGDYLDWIHREPRDHDAEYQRVLEMYDACVEFVDAQVSTFLRTLKNRGLFEDALVIILGDHGEEFGERGFYGHNSLNDDNIRPFMAVKPPETESWPVRDDVDFIDILPTIAKFVGSDVPDECEGLPIQRGESNRPRIAERIGSDYYNVSVEIGGWKGIFTCEENHPDRPDPEALENLVCEEYYEIQSVRSGTYINQVDSIGDERRTELLATAREFLSTGTANEGSHLTRMSDETRSQLQDLGYIE</sequence>
<evidence type="ECO:0000313" key="4">
    <source>
        <dbReference type="Proteomes" id="UP000198518"/>
    </source>
</evidence>
<dbReference type="RefSeq" id="WP_089667443.1">
    <property type="nucleotide sequence ID" value="NZ_FOJA01000001.1"/>
</dbReference>
<dbReference type="PANTHER" id="PTHR43751">
    <property type="entry name" value="SULFATASE"/>
    <property type="match status" value="1"/>
</dbReference>
<dbReference type="Proteomes" id="UP000198518">
    <property type="component" value="Unassembled WGS sequence"/>
</dbReference>
<feature type="region of interest" description="Disordered" evidence="1">
    <location>
        <begin position="579"/>
        <end position="604"/>
    </location>
</feature>
<name>A0A1I0MSI0_9EURY</name>
<evidence type="ECO:0000256" key="1">
    <source>
        <dbReference type="SAM" id="MobiDB-lite"/>
    </source>
</evidence>
<proteinExistence type="predicted"/>
<dbReference type="SUPFAM" id="SSF53649">
    <property type="entry name" value="Alkaline phosphatase-like"/>
    <property type="match status" value="1"/>
</dbReference>
<dbReference type="EMBL" id="FOJA01000001">
    <property type="protein sequence ID" value="SEV91671.1"/>
    <property type="molecule type" value="Genomic_DNA"/>
</dbReference>
<feature type="domain" description="Sulfatase N-terminal" evidence="2">
    <location>
        <begin position="216"/>
        <end position="474"/>
    </location>
</feature>
<protein>
    <submittedName>
        <fullName evidence="3">Arylsulfatase A</fullName>
    </submittedName>
</protein>
<dbReference type="Gene3D" id="3.40.720.10">
    <property type="entry name" value="Alkaline Phosphatase, subunit A"/>
    <property type="match status" value="1"/>
</dbReference>
<dbReference type="AlphaFoldDB" id="A0A1I0MSI0"/>
<evidence type="ECO:0000313" key="3">
    <source>
        <dbReference type="EMBL" id="SEV91671.1"/>
    </source>
</evidence>
<dbReference type="STRING" id="355548.SAMN04487945_0339"/>
<accession>A0A1I0MSI0</accession>
<dbReference type="InterPro" id="IPR000917">
    <property type="entry name" value="Sulfatase_N"/>
</dbReference>
<dbReference type="InterPro" id="IPR052701">
    <property type="entry name" value="GAG_Ulvan_Degrading_Sulfatases"/>
</dbReference>
<reference evidence="3 4" key="1">
    <citation type="submission" date="2016-10" db="EMBL/GenBank/DDBJ databases">
        <authorList>
            <person name="de Groot N.N."/>
        </authorList>
    </citation>
    <scope>NUCLEOTIDE SEQUENCE [LARGE SCALE GENOMIC DNA]</scope>
    <source>
        <strain evidence="3 4">CGMCC 1.5337</strain>
    </source>
</reference>
<keyword evidence="4" id="KW-1185">Reference proteome</keyword>
<dbReference type="OrthoDB" id="3164at2157"/>
<gene>
    <name evidence="3" type="ORF">SAMN04487945_0339</name>
</gene>
<dbReference type="PANTHER" id="PTHR43751:SF3">
    <property type="entry name" value="SULFATASE N-TERMINAL DOMAIN-CONTAINING PROTEIN"/>
    <property type="match status" value="1"/>
</dbReference>
<dbReference type="InterPro" id="IPR017850">
    <property type="entry name" value="Alkaline_phosphatase_core_sf"/>
</dbReference>